<feature type="DNA-binding region" description="OmpR/PhoB-type" evidence="6">
    <location>
        <begin position="1"/>
        <end position="90"/>
    </location>
</feature>
<dbReference type="GO" id="GO:0043531">
    <property type="term" value="F:ADP binding"/>
    <property type="evidence" value="ECO:0007669"/>
    <property type="project" value="InterPro"/>
</dbReference>
<dbReference type="GO" id="GO:0006355">
    <property type="term" value="P:regulation of DNA-templated transcription"/>
    <property type="evidence" value="ECO:0007669"/>
    <property type="project" value="InterPro"/>
</dbReference>
<dbReference type="InterPro" id="IPR011990">
    <property type="entry name" value="TPR-like_helical_dom_sf"/>
</dbReference>
<evidence type="ECO:0000256" key="5">
    <source>
        <dbReference type="PROSITE-ProRule" id="PRU00339"/>
    </source>
</evidence>
<dbReference type="SUPFAM" id="SSF48452">
    <property type="entry name" value="TPR-like"/>
    <property type="match status" value="2"/>
</dbReference>
<evidence type="ECO:0000256" key="3">
    <source>
        <dbReference type="ARBA" id="ARBA00023125"/>
    </source>
</evidence>
<dbReference type="GO" id="GO:0000160">
    <property type="term" value="P:phosphorelay signal transduction system"/>
    <property type="evidence" value="ECO:0007669"/>
    <property type="project" value="InterPro"/>
</dbReference>
<feature type="compositionally biased region" description="Gly residues" evidence="7">
    <location>
        <begin position="252"/>
        <end position="267"/>
    </location>
</feature>
<evidence type="ECO:0000259" key="8">
    <source>
        <dbReference type="PROSITE" id="PS51755"/>
    </source>
</evidence>
<reference evidence="9 10" key="1">
    <citation type="submission" date="2023-07" db="EMBL/GenBank/DDBJ databases">
        <title>Micromonospora profundi TRM 95458 converts glycerol to a new osmotic compound.</title>
        <authorList>
            <person name="Lu D."/>
        </authorList>
    </citation>
    <scope>NUCLEOTIDE SEQUENCE [LARGE SCALE GENOMIC DNA]</scope>
    <source>
        <strain evidence="9 10">TRM95458</strain>
    </source>
</reference>
<evidence type="ECO:0000256" key="2">
    <source>
        <dbReference type="ARBA" id="ARBA00023015"/>
    </source>
</evidence>
<dbReference type="Gene3D" id="3.40.50.300">
    <property type="entry name" value="P-loop containing nucleotide triphosphate hydrolases"/>
    <property type="match status" value="1"/>
</dbReference>
<evidence type="ECO:0000313" key="10">
    <source>
        <dbReference type="Proteomes" id="UP001235874"/>
    </source>
</evidence>
<organism evidence="9 10">
    <name type="scientific">Micromonospora profundi</name>
    <dbReference type="NCBI Taxonomy" id="1420889"/>
    <lineage>
        <taxon>Bacteria</taxon>
        <taxon>Bacillati</taxon>
        <taxon>Actinomycetota</taxon>
        <taxon>Actinomycetes</taxon>
        <taxon>Micromonosporales</taxon>
        <taxon>Micromonosporaceae</taxon>
        <taxon>Micromonospora</taxon>
    </lineage>
</organism>
<dbReference type="InterPro" id="IPR002182">
    <property type="entry name" value="NB-ARC"/>
</dbReference>
<dbReference type="PANTHER" id="PTHR35807">
    <property type="entry name" value="TRANSCRIPTIONAL REGULATOR REDD-RELATED"/>
    <property type="match status" value="1"/>
</dbReference>
<evidence type="ECO:0000256" key="1">
    <source>
        <dbReference type="ARBA" id="ARBA00005820"/>
    </source>
</evidence>
<dbReference type="InterPro" id="IPR051677">
    <property type="entry name" value="AfsR-DnrI-RedD_regulator"/>
</dbReference>
<dbReference type="CDD" id="cd15831">
    <property type="entry name" value="BTAD"/>
    <property type="match status" value="1"/>
</dbReference>
<feature type="domain" description="OmpR/PhoB-type" evidence="8">
    <location>
        <begin position="1"/>
        <end position="90"/>
    </location>
</feature>
<feature type="repeat" description="TPR" evidence="5">
    <location>
        <begin position="854"/>
        <end position="887"/>
    </location>
</feature>
<dbReference type="RefSeq" id="WP_306273758.1">
    <property type="nucleotide sequence ID" value="NZ_CP130472.1"/>
</dbReference>
<keyword evidence="3 6" id="KW-0238">DNA-binding</keyword>
<keyword evidence="5" id="KW-0802">TPR repeat</keyword>
<dbReference type="EMBL" id="CP130472">
    <property type="protein sequence ID" value="WLS48422.1"/>
    <property type="molecule type" value="Genomic_DNA"/>
</dbReference>
<dbReference type="InterPro" id="IPR001867">
    <property type="entry name" value="OmpR/PhoB-type_DNA-bd"/>
</dbReference>
<dbReference type="Pfam" id="PF03704">
    <property type="entry name" value="BTAD"/>
    <property type="match status" value="1"/>
</dbReference>
<keyword evidence="4" id="KW-0804">Transcription</keyword>
<dbReference type="InterPro" id="IPR016032">
    <property type="entry name" value="Sig_transdc_resp-reg_C-effctor"/>
</dbReference>
<dbReference type="SMART" id="SM01043">
    <property type="entry name" value="BTAD"/>
    <property type="match status" value="1"/>
</dbReference>
<evidence type="ECO:0000256" key="4">
    <source>
        <dbReference type="ARBA" id="ARBA00023163"/>
    </source>
</evidence>
<dbReference type="PROSITE" id="PS51755">
    <property type="entry name" value="OMPR_PHOB"/>
    <property type="match status" value="1"/>
</dbReference>
<accession>A0AAJ6HY69</accession>
<dbReference type="GO" id="GO:0003677">
    <property type="term" value="F:DNA binding"/>
    <property type="evidence" value="ECO:0007669"/>
    <property type="project" value="UniProtKB-UniRule"/>
</dbReference>
<dbReference type="KEGG" id="mprn:Q3V37_15000"/>
<dbReference type="PRINTS" id="PR00364">
    <property type="entry name" value="DISEASERSIST"/>
</dbReference>
<dbReference type="SUPFAM" id="SSF46894">
    <property type="entry name" value="C-terminal effector domain of the bipartite response regulators"/>
    <property type="match status" value="1"/>
</dbReference>
<dbReference type="Gene3D" id="1.25.40.10">
    <property type="entry name" value="Tetratricopeptide repeat domain"/>
    <property type="match status" value="2"/>
</dbReference>
<evidence type="ECO:0000256" key="7">
    <source>
        <dbReference type="SAM" id="MobiDB-lite"/>
    </source>
</evidence>
<dbReference type="Pfam" id="PF00486">
    <property type="entry name" value="Trans_reg_C"/>
    <property type="match status" value="1"/>
</dbReference>
<dbReference type="InterPro" id="IPR005158">
    <property type="entry name" value="BTAD"/>
</dbReference>
<dbReference type="SUPFAM" id="SSF52540">
    <property type="entry name" value="P-loop containing nucleoside triphosphate hydrolases"/>
    <property type="match status" value="1"/>
</dbReference>
<protein>
    <submittedName>
        <fullName evidence="9">BTAD domain-containing putative transcriptional regulator</fullName>
    </submittedName>
</protein>
<name>A0AAJ6HY69_9ACTN</name>
<dbReference type="Pfam" id="PF00931">
    <property type="entry name" value="NB-ARC"/>
    <property type="match status" value="1"/>
</dbReference>
<dbReference type="SMART" id="SM00028">
    <property type="entry name" value="TPR"/>
    <property type="match status" value="6"/>
</dbReference>
<gene>
    <name evidence="9" type="ORF">Q3V37_15000</name>
</gene>
<dbReference type="Pfam" id="PF13424">
    <property type="entry name" value="TPR_12"/>
    <property type="match status" value="2"/>
</dbReference>
<sequence>MDLLGPLRVSRDGVEVPLPSVKQRLLLAGLLLRPNEVVGTDELLAVLWSDEPPASATANLRTYVHGLRRALGPSGRERITATAGGYLIRLSPGERDLDRFDAAVARGRASLAAGEPEQAAMHLADALDMWRGAPLSDLPHSPLLARRIRRLVERRLLAEEDHAAARLAAGAAAGVIERLRALVEQHPLRQRAWAHLMTALYHTGDVSGALDAFQQARGALAEQTGLDPGPELVRLRDGILHHRLASGAPGPAIGGPAAGGPATGGPVTGNPAARQRDDRRPAQLPLALPRFIGREPELSRLDHWLDDGTAGPTTVVISAVSGMAGVGKTALALRWAHRVADRFPDGQLYLNLRGYDDVDAVSAAEALRSFLETLGVSDARIPTTTDARIGLYRSLLATRRMLILLDNARDSDQVRPLLPGTGFCAVVITSRDQLNGLIRVEGAKPLTLNVLTEQESRNLLGNWLGAERIDGEPDAVTGIIDAAGRLPLALSIVAARMAAKPTLPLTAFATELRRHEALLDALDDGDVRRVFSWSYRALSEQAAELFRLLGLHPGPDLTAGVAAALSGQTPAAVTAPLRELTRLHLLTEHQPGRYVLHDLLRTYAAELAASGTRDDHRRAAYQRLYDHYLHQAYPAARLLQPQWAPIPPMPQLPDSLATPLAGRQAALDWFAAERRVLVRIVRQAADTGFGTYAWQLAWALTAFLAPHGLWQDQLTVQQIAVASAETAGDLGGQAMANRMLARAALRLNRHDVAERRLECALKLYERIGDLTGQAQTLHSRTELAYEVGKPQDALVYGRQALRLHRLANSAAGEGRTLNAIGYIYATTGEYELAIASCTEALALQEKIDDRNGQAATLDSLGFAHERLGAHEHAVDLYERSIRLFRDSADRYHEAETLVRLGDVRATMGDLAAAGKAWRRATEIYDSLGDPAADDTRSRLARLDGK</sequence>
<dbReference type="InterPro" id="IPR027417">
    <property type="entry name" value="P-loop_NTPase"/>
</dbReference>
<dbReference type="Gene3D" id="1.10.10.10">
    <property type="entry name" value="Winged helix-like DNA-binding domain superfamily/Winged helix DNA-binding domain"/>
    <property type="match status" value="1"/>
</dbReference>
<comment type="similarity">
    <text evidence="1">Belongs to the AfsR/DnrI/RedD regulatory family.</text>
</comment>
<feature type="region of interest" description="Disordered" evidence="7">
    <location>
        <begin position="246"/>
        <end position="280"/>
    </location>
</feature>
<keyword evidence="10" id="KW-1185">Reference proteome</keyword>
<keyword evidence="2" id="KW-0805">Transcription regulation</keyword>
<dbReference type="InterPro" id="IPR019734">
    <property type="entry name" value="TPR_rpt"/>
</dbReference>
<dbReference type="PANTHER" id="PTHR35807:SF1">
    <property type="entry name" value="TRANSCRIPTIONAL REGULATOR REDD"/>
    <property type="match status" value="1"/>
</dbReference>
<evidence type="ECO:0000256" key="6">
    <source>
        <dbReference type="PROSITE-ProRule" id="PRU01091"/>
    </source>
</evidence>
<dbReference type="SMART" id="SM00862">
    <property type="entry name" value="Trans_reg_C"/>
    <property type="match status" value="1"/>
</dbReference>
<proteinExistence type="inferred from homology"/>
<dbReference type="PROSITE" id="PS50005">
    <property type="entry name" value="TPR"/>
    <property type="match status" value="1"/>
</dbReference>
<dbReference type="AlphaFoldDB" id="A0AAJ6HY69"/>
<evidence type="ECO:0000313" key="9">
    <source>
        <dbReference type="EMBL" id="WLS48422.1"/>
    </source>
</evidence>
<dbReference type="Proteomes" id="UP001235874">
    <property type="component" value="Chromosome"/>
</dbReference>
<dbReference type="InterPro" id="IPR036388">
    <property type="entry name" value="WH-like_DNA-bd_sf"/>
</dbReference>